<comment type="caution">
    <text evidence="2">The sequence shown here is derived from an EMBL/GenBank/DDBJ whole genome shotgun (WGS) entry which is preliminary data.</text>
</comment>
<feature type="region of interest" description="Disordered" evidence="1">
    <location>
        <begin position="1"/>
        <end position="31"/>
    </location>
</feature>
<evidence type="ECO:0000313" key="3">
    <source>
        <dbReference type="Proteomes" id="UP000535543"/>
    </source>
</evidence>
<reference evidence="2 3" key="2">
    <citation type="submission" date="2020-06" db="EMBL/GenBank/DDBJ databases">
        <title>Antribacter stalactiti gen. nov., sp. nov., a new member of the family Nacardiaceae isolated from a cave.</title>
        <authorList>
            <person name="Kim I.S."/>
        </authorList>
    </citation>
    <scope>NUCLEOTIDE SEQUENCE [LARGE SCALE GENOMIC DNA]</scope>
    <source>
        <strain evidence="2 3">YC2-7</strain>
    </source>
</reference>
<keyword evidence="3" id="KW-1185">Reference proteome</keyword>
<dbReference type="EMBL" id="VCQU01000001">
    <property type="protein sequence ID" value="NMN93937.1"/>
    <property type="molecule type" value="Genomic_DNA"/>
</dbReference>
<dbReference type="Proteomes" id="UP000535543">
    <property type="component" value="Unassembled WGS sequence"/>
</dbReference>
<organism evidence="2 3">
    <name type="scientific">Antrihabitans stalactiti</name>
    <dbReference type="NCBI Taxonomy" id="2584121"/>
    <lineage>
        <taxon>Bacteria</taxon>
        <taxon>Bacillati</taxon>
        <taxon>Actinomycetota</taxon>
        <taxon>Actinomycetes</taxon>
        <taxon>Mycobacteriales</taxon>
        <taxon>Nocardiaceae</taxon>
        <taxon>Antrihabitans</taxon>
    </lineage>
</organism>
<accession>A0A848KD17</accession>
<dbReference type="AlphaFoldDB" id="A0A848KD17"/>
<sequence>MAIGDPLGASGTRILATMVQRKPRNDPTRPS</sequence>
<evidence type="ECO:0000313" key="2">
    <source>
        <dbReference type="EMBL" id="NMN93937.1"/>
    </source>
</evidence>
<reference evidence="2 3" key="1">
    <citation type="submission" date="2019-05" db="EMBL/GenBank/DDBJ databases">
        <authorList>
            <person name="Lee S.D."/>
        </authorList>
    </citation>
    <scope>NUCLEOTIDE SEQUENCE [LARGE SCALE GENOMIC DNA]</scope>
    <source>
        <strain evidence="2 3">YC2-7</strain>
    </source>
</reference>
<gene>
    <name evidence="2" type="ORF">FGL95_02670</name>
</gene>
<name>A0A848KD17_9NOCA</name>
<protein>
    <submittedName>
        <fullName evidence="2">Uncharacterized protein</fullName>
    </submittedName>
</protein>
<proteinExistence type="predicted"/>
<evidence type="ECO:0000256" key="1">
    <source>
        <dbReference type="SAM" id="MobiDB-lite"/>
    </source>
</evidence>